<reference evidence="1" key="1">
    <citation type="submission" date="2022-08" db="EMBL/GenBank/DDBJ databases">
        <title>Alicyclobacillus dauci DSM2870, complete genome.</title>
        <authorList>
            <person name="Wang Q."/>
            <person name="Cai R."/>
            <person name="Wang Z."/>
        </authorList>
    </citation>
    <scope>NUCLEOTIDE SEQUENCE</scope>
    <source>
        <strain evidence="1">DSM 28700</strain>
    </source>
</reference>
<sequence>MGAFLFEPTGSGGPLMRCKGTLLSKNKSNKIMGSLVGVVICITGCATQTQVTHSVLGNANQYLTQPPNDASNVQVEYSREIGQYDYVIASYDKGSQHLWSEIIGRRIKNGGWDQIGMISTLPSDSGKPLEILIMSMPANFTMIGGVVNDKSIIRVKIIFHNGNTSTVNVNSKTGAYCFIFKGKLPLGSINVEGYNSEGKVVYIVQR</sequence>
<dbReference type="RefSeq" id="WP_268044984.1">
    <property type="nucleotide sequence ID" value="NZ_CP104064.1"/>
</dbReference>
<dbReference type="Proteomes" id="UP001164803">
    <property type="component" value="Chromosome"/>
</dbReference>
<accession>A0ABY6Z3N5</accession>
<organism evidence="1 2">
    <name type="scientific">Alicyclobacillus dauci</name>
    <dbReference type="NCBI Taxonomy" id="1475485"/>
    <lineage>
        <taxon>Bacteria</taxon>
        <taxon>Bacillati</taxon>
        <taxon>Bacillota</taxon>
        <taxon>Bacilli</taxon>
        <taxon>Bacillales</taxon>
        <taxon>Alicyclobacillaceae</taxon>
        <taxon>Alicyclobacillus</taxon>
    </lineage>
</organism>
<protein>
    <recommendedName>
        <fullName evidence="3">Lipoprotein</fullName>
    </recommendedName>
</protein>
<proteinExistence type="predicted"/>
<evidence type="ECO:0008006" key="3">
    <source>
        <dbReference type="Google" id="ProtNLM"/>
    </source>
</evidence>
<dbReference type="EMBL" id="CP104064">
    <property type="protein sequence ID" value="WAH37493.1"/>
    <property type="molecule type" value="Genomic_DNA"/>
</dbReference>
<evidence type="ECO:0000313" key="1">
    <source>
        <dbReference type="EMBL" id="WAH37493.1"/>
    </source>
</evidence>
<evidence type="ECO:0000313" key="2">
    <source>
        <dbReference type="Proteomes" id="UP001164803"/>
    </source>
</evidence>
<gene>
    <name evidence="1" type="ORF">NZD86_02860</name>
</gene>
<name>A0ABY6Z3N5_9BACL</name>
<keyword evidence="2" id="KW-1185">Reference proteome</keyword>